<keyword evidence="2" id="KW-1185">Reference proteome</keyword>
<gene>
    <name evidence="1" type="ORF">LZ536_08875</name>
</gene>
<dbReference type="RefSeq" id="WP_249848204.1">
    <property type="nucleotide sequence ID" value="NZ_JAMGBD010000001.1"/>
</dbReference>
<dbReference type="Pfam" id="PF13645">
    <property type="entry name" value="YkuD_2"/>
    <property type="match status" value="1"/>
</dbReference>
<dbReference type="InterPro" id="IPR032676">
    <property type="entry name" value="YkuD_2"/>
</dbReference>
<dbReference type="Proteomes" id="UP001165363">
    <property type="component" value="Unassembled WGS sequence"/>
</dbReference>
<evidence type="ECO:0000313" key="1">
    <source>
        <dbReference type="EMBL" id="MCL6684008.1"/>
    </source>
</evidence>
<dbReference type="PANTHER" id="PTHR38477:SF1">
    <property type="entry name" value="MUREIN L,D-TRANSPEPTIDASE CATALYTIC DOMAIN FAMILY PROTEIN"/>
    <property type="match status" value="1"/>
</dbReference>
<accession>A0ABT0RMZ9</accession>
<reference evidence="1" key="1">
    <citation type="submission" date="2022-05" db="EMBL/GenBank/DDBJ databases">
        <authorList>
            <person name="Jo J.-H."/>
            <person name="Im W.-T."/>
        </authorList>
    </citation>
    <scope>NUCLEOTIDE SEQUENCE</scope>
    <source>
        <strain evidence="1">SE158</strain>
    </source>
</reference>
<organism evidence="1 2">
    <name type="scientific">Sphingomonas alba</name>
    <dbReference type="NCBI Taxonomy" id="2908208"/>
    <lineage>
        <taxon>Bacteria</taxon>
        <taxon>Pseudomonadati</taxon>
        <taxon>Pseudomonadota</taxon>
        <taxon>Alphaproteobacteria</taxon>
        <taxon>Sphingomonadales</taxon>
        <taxon>Sphingomonadaceae</taxon>
        <taxon>Sphingomonas</taxon>
    </lineage>
</organism>
<evidence type="ECO:0000313" key="2">
    <source>
        <dbReference type="Proteomes" id="UP001165363"/>
    </source>
</evidence>
<dbReference type="EMBL" id="JAMGBD010000001">
    <property type="protein sequence ID" value="MCL6684008.1"/>
    <property type="molecule type" value="Genomic_DNA"/>
</dbReference>
<proteinExistence type="predicted"/>
<dbReference type="PANTHER" id="PTHR38477">
    <property type="entry name" value="HYPOTHETICAL EXPORTED PROTEIN"/>
    <property type="match status" value="1"/>
</dbReference>
<name>A0ABT0RMZ9_9SPHN</name>
<dbReference type="InterPro" id="IPR006311">
    <property type="entry name" value="TAT_signal"/>
</dbReference>
<comment type="caution">
    <text evidence="1">The sequence shown here is derived from an EMBL/GenBank/DDBJ whole genome shotgun (WGS) entry which is preliminary data.</text>
</comment>
<sequence>MSLNRRELLRLGAAGAGGLLISSAASSVPLPMGILAAPQVDLKAAMPTPPAAQALTSAPGGINPVLFQKAKAALDSRPFIQNRDFIGIVDFSKSSAEGRFHVVHMPTGQVESYPVAHGRGSDPDHSGFLEQFSNRPGSAATSNGAYTTGDYYNGKYGLSMKVHGLDWTNNNAENRAIVIHNAWYAEPEMIAIHGKLGRSEGCFAFSRADQQKVMARLGGGRMIYADKLA</sequence>
<dbReference type="PROSITE" id="PS51318">
    <property type="entry name" value="TAT"/>
    <property type="match status" value="1"/>
</dbReference>
<protein>
    <submittedName>
        <fullName evidence="1">Murein L,D-transpeptidase catalytic domain family protein</fullName>
    </submittedName>
</protein>